<keyword evidence="1" id="KW-0732">Signal</keyword>
<keyword evidence="3" id="KW-1185">Reference proteome</keyword>
<dbReference type="PROSITE" id="PS51257">
    <property type="entry name" value="PROKAR_LIPOPROTEIN"/>
    <property type="match status" value="1"/>
</dbReference>
<dbReference type="EMBL" id="OZ020097">
    <property type="protein sequence ID" value="CAK9268830.1"/>
    <property type="molecule type" value="Genomic_DNA"/>
</dbReference>
<evidence type="ECO:0000313" key="3">
    <source>
        <dbReference type="Proteomes" id="UP001497444"/>
    </source>
</evidence>
<evidence type="ECO:0000256" key="1">
    <source>
        <dbReference type="SAM" id="SignalP"/>
    </source>
</evidence>
<protein>
    <submittedName>
        <fullName evidence="2">Uncharacterized protein</fullName>
    </submittedName>
</protein>
<organism evidence="2 3">
    <name type="scientific">Sphagnum jensenii</name>
    <dbReference type="NCBI Taxonomy" id="128206"/>
    <lineage>
        <taxon>Eukaryota</taxon>
        <taxon>Viridiplantae</taxon>
        <taxon>Streptophyta</taxon>
        <taxon>Embryophyta</taxon>
        <taxon>Bryophyta</taxon>
        <taxon>Sphagnophytina</taxon>
        <taxon>Sphagnopsida</taxon>
        <taxon>Sphagnales</taxon>
        <taxon>Sphagnaceae</taxon>
        <taxon>Sphagnum</taxon>
    </lineage>
</organism>
<name>A0ABP0WSV9_9BRYO</name>
<evidence type="ECO:0000313" key="2">
    <source>
        <dbReference type="EMBL" id="CAK9268830.1"/>
    </source>
</evidence>
<proteinExistence type="predicted"/>
<reference evidence="2 3" key="1">
    <citation type="submission" date="2024-02" db="EMBL/GenBank/DDBJ databases">
        <authorList>
            <consortium name="ELIXIR-Norway"/>
            <consortium name="Elixir Norway"/>
        </authorList>
    </citation>
    <scope>NUCLEOTIDE SEQUENCE [LARGE SCALE GENOMIC DNA]</scope>
</reference>
<sequence>MTRAPLEIKLLNCTFCTVLLQAALVSCQSRCCPDHQERLQVGAEIRGIPAGSLTSRICVREIVKTDCDQVIEQVSSLSARLGHPREIKESRPGAAGYREYLNPQPLCVKRLQQLPSWWWSIAELLKSKIAVVILTSWSATLKKVRESNKSTELSGTSS</sequence>
<feature type="signal peptide" evidence="1">
    <location>
        <begin position="1"/>
        <end position="27"/>
    </location>
</feature>
<accession>A0ABP0WSV9</accession>
<feature type="chain" id="PRO_5045549288" evidence="1">
    <location>
        <begin position="28"/>
        <end position="158"/>
    </location>
</feature>
<dbReference type="Proteomes" id="UP001497444">
    <property type="component" value="Chromosome 2"/>
</dbReference>
<gene>
    <name evidence="2" type="ORF">CSSPJE1EN1_LOCUS14308</name>
</gene>